<proteinExistence type="predicted"/>
<dbReference type="InterPro" id="IPR003959">
    <property type="entry name" value="ATPase_AAA_core"/>
</dbReference>
<dbReference type="InterPro" id="IPR027417">
    <property type="entry name" value="P-loop_NTPase"/>
</dbReference>
<evidence type="ECO:0000259" key="1">
    <source>
        <dbReference type="Pfam" id="PF13304"/>
    </source>
</evidence>
<dbReference type="SUPFAM" id="SSF52540">
    <property type="entry name" value="P-loop containing nucleoside triphosphate hydrolases"/>
    <property type="match status" value="1"/>
</dbReference>
<dbReference type="Pfam" id="PF13304">
    <property type="entry name" value="AAA_21"/>
    <property type="match status" value="1"/>
</dbReference>
<dbReference type="AlphaFoldDB" id="B9THX7"/>
<protein>
    <recommendedName>
        <fullName evidence="1">ATPase AAA-type core domain-containing protein</fullName>
    </recommendedName>
</protein>
<feature type="non-terminal residue" evidence="2">
    <location>
        <position position="1"/>
    </location>
</feature>
<dbReference type="Gene3D" id="3.40.50.300">
    <property type="entry name" value="P-loop containing nucleotide triphosphate hydrolases"/>
    <property type="match status" value="1"/>
</dbReference>
<organism evidence="2 3">
    <name type="scientific">Ricinus communis</name>
    <name type="common">Castor bean</name>
    <dbReference type="NCBI Taxonomy" id="3988"/>
    <lineage>
        <taxon>Eukaryota</taxon>
        <taxon>Viridiplantae</taxon>
        <taxon>Streptophyta</taxon>
        <taxon>Embryophyta</taxon>
        <taxon>Tracheophyta</taxon>
        <taxon>Spermatophyta</taxon>
        <taxon>Magnoliopsida</taxon>
        <taxon>eudicotyledons</taxon>
        <taxon>Gunneridae</taxon>
        <taxon>Pentapetalae</taxon>
        <taxon>rosids</taxon>
        <taxon>fabids</taxon>
        <taxon>Malpighiales</taxon>
        <taxon>Euphorbiaceae</taxon>
        <taxon>Acalyphoideae</taxon>
        <taxon>Acalypheae</taxon>
        <taxon>Ricinus</taxon>
    </lineage>
</organism>
<feature type="domain" description="ATPase AAA-type core" evidence="1">
    <location>
        <begin position="65"/>
        <end position="130"/>
    </location>
</feature>
<dbReference type="EMBL" id="EQ981970">
    <property type="protein sequence ID" value="EEF24538.1"/>
    <property type="molecule type" value="Genomic_DNA"/>
</dbReference>
<reference evidence="3" key="1">
    <citation type="journal article" date="2010" name="Nat. Biotechnol.">
        <title>Draft genome sequence of the oilseed species Ricinus communis.</title>
        <authorList>
            <person name="Chan A.P."/>
            <person name="Crabtree J."/>
            <person name="Zhao Q."/>
            <person name="Lorenzi H."/>
            <person name="Orvis J."/>
            <person name="Puiu D."/>
            <person name="Melake-Berhan A."/>
            <person name="Jones K.M."/>
            <person name="Redman J."/>
            <person name="Chen G."/>
            <person name="Cahoon E.B."/>
            <person name="Gedil M."/>
            <person name="Stanke M."/>
            <person name="Haas B.J."/>
            <person name="Wortman J.R."/>
            <person name="Fraser-Liggett C.M."/>
            <person name="Ravel J."/>
            <person name="Rabinowicz P.D."/>
        </authorList>
    </citation>
    <scope>NUCLEOTIDE SEQUENCE [LARGE SCALE GENOMIC DNA]</scope>
    <source>
        <strain evidence="3">cv. Hale</strain>
    </source>
</reference>
<name>B9THX7_RICCO</name>
<dbReference type="InParanoid" id="B9THX7"/>
<dbReference type="GO" id="GO:0016887">
    <property type="term" value="F:ATP hydrolysis activity"/>
    <property type="evidence" value="ECO:0007669"/>
    <property type="project" value="InterPro"/>
</dbReference>
<accession>B9THX7</accession>
<sequence length="223" mass="24900">TRLKSIAQLTDEFLAYWQKITEKHREALLLSALNKLERGMLPEEWMAAAQAESLDALRDLFLRSSTGHKIALLVVFGLVSNLEFNSLVLVDEPETHLHPPLLSAMMHALRRILAAFESFAVVATHSPVVVQESMARHVHVVRREGELTMVSPVSTETFGESIGLITSQVFGMESNATDFHEILDNLIQKYGDIDKIEALFHGGIMSHQARAYVLTRLAAQSQN</sequence>
<dbReference type="STRING" id="3988.B9THX7"/>
<gene>
    <name evidence="2" type="ORF">RCOM_1816800</name>
</gene>
<evidence type="ECO:0000313" key="3">
    <source>
        <dbReference type="Proteomes" id="UP000008311"/>
    </source>
</evidence>
<dbReference type="GO" id="GO:0005524">
    <property type="term" value="F:ATP binding"/>
    <property type="evidence" value="ECO:0007669"/>
    <property type="project" value="InterPro"/>
</dbReference>
<evidence type="ECO:0000313" key="2">
    <source>
        <dbReference type="EMBL" id="EEF24538.1"/>
    </source>
</evidence>
<dbReference type="Proteomes" id="UP000008311">
    <property type="component" value="Unassembled WGS sequence"/>
</dbReference>
<keyword evidence="3" id="KW-1185">Reference proteome</keyword>